<sequence length="81" mass="8739">MGSCLSKTKEVHARLEKQGAIARSRPANGHSLGDGSNIQSSREAAAKAAELRYKNQQESLVQSKAKLKAMEKMSKLEKGLA</sequence>
<dbReference type="AlphaFoldDB" id="A0A8H7GX98"/>
<gene>
    <name evidence="3" type="ORF">HF325_000282</name>
</gene>
<feature type="region of interest" description="Disordered" evidence="2">
    <location>
        <begin position="1"/>
        <end position="45"/>
    </location>
</feature>
<reference evidence="3" key="1">
    <citation type="submission" date="2020-10" db="EMBL/GenBank/DDBJ databases">
        <title>The Whole-Genome Sequence of Metschnikowia persimmonesis, a Novel Endophytic Yeast Species Isolated from Medicinal Plant Diospyros kaki Thumb.</title>
        <authorList>
            <person name="Rahmat E."/>
            <person name="Kang Y."/>
        </authorList>
    </citation>
    <scope>NUCLEOTIDE SEQUENCE</scope>
    <source>
        <strain evidence="3">KIOM G15050</strain>
    </source>
</reference>
<dbReference type="OrthoDB" id="4092582at2759"/>
<evidence type="ECO:0000256" key="2">
    <source>
        <dbReference type="SAM" id="MobiDB-lite"/>
    </source>
</evidence>
<name>A0A8H7GX98_9ASCO</name>
<dbReference type="EMBL" id="JACBPP010000001">
    <property type="protein sequence ID" value="KAF8004825.1"/>
    <property type="molecule type" value="Genomic_DNA"/>
</dbReference>
<feature type="compositionally biased region" description="Basic and acidic residues" evidence="2">
    <location>
        <begin position="7"/>
        <end position="17"/>
    </location>
</feature>
<comment type="caution">
    <text evidence="3">The sequence shown here is derived from an EMBL/GenBank/DDBJ whole genome shotgun (WGS) entry which is preliminary data.</text>
</comment>
<accession>A0A8H7GX98</accession>
<organism evidence="3 4">
    <name type="scientific">Metschnikowia pulcherrima</name>
    <dbReference type="NCBI Taxonomy" id="27326"/>
    <lineage>
        <taxon>Eukaryota</taxon>
        <taxon>Fungi</taxon>
        <taxon>Dikarya</taxon>
        <taxon>Ascomycota</taxon>
        <taxon>Saccharomycotina</taxon>
        <taxon>Pichiomycetes</taxon>
        <taxon>Metschnikowiaceae</taxon>
        <taxon>Metschnikowia</taxon>
    </lineage>
</organism>
<proteinExistence type="predicted"/>
<protein>
    <submittedName>
        <fullName evidence="3">Uncharacterized protein</fullName>
    </submittedName>
</protein>
<evidence type="ECO:0000313" key="3">
    <source>
        <dbReference type="EMBL" id="KAF8004825.1"/>
    </source>
</evidence>
<evidence type="ECO:0000313" key="4">
    <source>
        <dbReference type="Proteomes" id="UP000649328"/>
    </source>
</evidence>
<feature type="coiled-coil region" evidence="1">
    <location>
        <begin position="46"/>
        <end position="73"/>
    </location>
</feature>
<evidence type="ECO:0000256" key="1">
    <source>
        <dbReference type="SAM" id="Coils"/>
    </source>
</evidence>
<keyword evidence="1" id="KW-0175">Coiled coil</keyword>
<dbReference type="Proteomes" id="UP000649328">
    <property type="component" value="Unassembled WGS sequence"/>
</dbReference>
<keyword evidence="4" id="KW-1185">Reference proteome</keyword>